<keyword evidence="1" id="KW-0472">Membrane</keyword>
<evidence type="ECO:0000313" key="2">
    <source>
        <dbReference type="EMBL" id="KZE65614.1"/>
    </source>
</evidence>
<dbReference type="AlphaFoldDB" id="A0A163QSR7"/>
<proteinExistence type="predicted"/>
<feature type="transmembrane region" description="Helical" evidence="1">
    <location>
        <begin position="106"/>
        <end position="130"/>
    </location>
</feature>
<sequence>MKVRINGVPLEMLNMDQITLIDQIEVHEKKKMSKSLNKFATTLWTISGTFFAKSSVLASGSFYQEMQPLYYVFQDIALGLGGLALIAGLIMLVFKKRWGITTIKVMGLVIGGVFLIPSAIMLLAILGISLNEALYSALENIRGDAAGTKAVFKP</sequence>
<dbReference type="Proteomes" id="UP000076567">
    <property type="component" value="Unassembled WGS sequence"/>
</dbReference>
<name>A0A163QSR7_9BACL</name>
<feature type="transmembrane region" description="Helical" evidence="1">
    <location>
        <begin position="39"/>
        <end position="63"/>
    </location>
</feature>
<dbReference type="EMBL" id="LRFC01000028">
    <property type="protein sequence ID" value="KZE65614.1"/>
    <property type="molecule type" value="Genomic_DNA"/>
</dbReference>
<gene>
    <name evidence="2" type="ORF">AWM68_20650</name>
</gene>
<dbReference type="OrthoDB" id="2969916at2"/>
<organism evidence="2 3">
    <name type="scientific">Fictibacillus phosphorivorans</name>
    <dbReference type="NCBI Taxonomy" id="1221500"/>
    <lineage>
        <taxon>Bacteria</taxon>
        <taxon>Bacillati</taxon>
        <taxon>Bacillota</taxon>
        <taxon>Bacilli</taxon>
        <taxon>Bacillales</taxon>
        <taxon>Fictibacillaceae</taxon>
        <taxon>Fictibacillus</taxon>
    </lineage>
</organism>
<feature type="transmembrane region" description="Helical" evidence="1">
    <location>
        <begin position="69"/>
        <end position="94"/>
    </location>
</feature>
<evidence type="ECO:0000256" key="1">
    <source>
        <dbReference type="SAM" id="Phobius"/>
    </source>
</evidence>
<protein>
    <submittedName>
        <fullName evidence="2">Uncharacterized protein</fullName>
    </submittedName>
</protein>
<accession>A0A163QSR7</accession>
<keyword evidence="1" id="KW-0812">Transmembrane</keyword>
<comment type="caution">
    <text evidence="2">The sequence shown here is derived from an EMBL/GenBank/DDBJ whole genome shotgun (WGS) entry which is preliminary data.</text>
</comment>
<evidence type="ECO:0000313" key="3">
    <source>
        <dbReference type="Proteomes" id="UP000076567"/>
    </source>
</evidence>
<dbReference type="RefSeq" id="WP_066242646.1">
    <property type="nucleotide sequence ID" value="NZ_LRFC01000028.1"/>
</dbReference>
<keyword evidence="1" id="KW-1133">Transmembrane helix</keyword>
<keyword evidence="3" id="KW-1185">Reference proteome</keyword>
<reference evidence="3" key="1">
    <citation type="submission" date="2016-01" db="EMBL/GenBank/DDBJ databases">
        <title>Draft genome of Chromobacterium sp. F49.</title>
        <authorList>
            <person name="Hong K.W."/>
        </authorList>
    </citation>
    <scope>NUCLEOTIDE SEQUENCE [LARGE SCALE GENOMIC DNA]</scope>
    <source>
        <strain evidence="3">P7IIIA</strain>
    </source>
</reference>